<dbReference type="AlphaFoldDB" id="A0A2H3K077"/>
<gene>
    <name evidence="2" type="ORF">WOLCODRAFT_17354</name>
</gene>
<evidence type="ECO:0000313" key="3">
    <source>
        <dbReference type="Proteomes" id="UP000218811"/>
    </source>
</evidence>
<dbReference type="EMBL" id="KB468113">
    <property type="protein sequence ID" value="PCH41827.1"/>
    <property type="molecule type" value="Genomic_DNA"/>
</dbReference>
<keyword evidence="3" id="KW-1185">Reference proteome</keyword>
<feature type="compositionally biased region" description="Basic and acidic residues" evidence="1">
    <location>
        <begin position="144"/>
        <end position="154"/>
    </location>
</feature>
<evidence type="ECO:0000313" key="2">
    <source>
        <dbReference type="EMBL" id="PCH41827.1"/>
    </source>
</evidence>
<feature type="compositionally biased region" description="Low complexity" evidence="1">
    <location>
        <begin position="65"/>
        <end position="76"/>
    </location>
</feature>
<feature type="region of interest" description="Disordered" evidence="1">
    <location>
        <begin position="25"/>
        <end position="199"/>
    </location>
</feature>
<accession>A0A2H3K077</accession>
<feature type="compositionally biased region" description="Low complexity" evidence="1">
    <location>
        <begin position="91"/>
        <end position="103"/>
    </location>
</feature>
<name>A0A2H3K077_WOLCO</name>
<organism evidence="2 3">
    <name type="scientific">Wolfiporia cocos (strain MD-104)</name>
    <name type="common">Brown rot fungus</name>
    <dbReference type="NCBI Taxonomy" id="742152"/>
    <lineage>
        <taxon>Eukaryota</taxon>
        <taxon>Fungi</taxon>
        <taxon>Dikarya</taxon>
        <taxon>Basidiomycota</taxon>
        <taxon>Agaricomycotina</taxon>
        <taxon>Agaricomycetes</taxon>
        <taxon>Polyporales</taxon>
        <taxon>Phaeolaceae</taxon>
        <taxon>Wolfiporia</taxon>
    </lineage>
</organism>
<dbReference type="Proteomes" id="UP000218811">
    <property type="component" value="Unassembled WGS sequence"/>
</dbReference>
<protein>
    <submittedName>
        <fullName evidence="2">Uncharacterized protein</fullName>
    </submittedName>
</protein>
<reference evidence="2 3" key="1">
    <citation type="journal article" date="2012" name="Science">
        <title>The Paleozoic origin of enzymatic lignin decomposition reconstructed from 31 fungal genomes.</title>
        <authorList>
            <person name="Floudas D."/>
            <person name="Binder M."/>
            <person name="Riley R."/>
            <person name="Barry K."/>
            <person name="Blanchette R.A."/>
            <person name="Henrissat B."/>
            <person name="Martinez A.T."/>
            <person name="Otillar R."/>
            <person name="Spatafora J.W."/>
            <person name="Yadav J.S."/>
            <person name="Aerts A."/>
            <person name="Benoit I."/>
            <person name="Boyd A."/>
            <person name="Carlson A."/>
            <person name="Copeland A."/>
            <person name="Coutinho P.M."/>
            <person name="de Vries R.P."/>
            <person name="Ferreira P."/>
            <person name="Findley K."/>
            <person name="Foster B."/>
            <person name="Gaskell J."/>
            <person name="Glotzer D."/>
            <person name="Gorecki P."/>
            <person name="Heitman J."/>
            <person name="Hesse C."/>
            <person name="Hori C."/>
            <person name="Igarashi K."/>
            <person name="Jurgens J.A."/>
            <person name="Kallen N."/>
            <person name="Kersten P."/>
            <person name="Kohler A."/>
            <person name="Kuees U."/>
            <person name="Kumar T.K.A."/>
            <person name="Kuo A."/>
            <person name="LaButti K."/>
            <person name="Larrondo L.F."/>
            <person name="Lindquist E."/>
            <person name="Ling A."/>
            <person name="Lombard V."/>
            <person name="Lucas S."/>
            <person name="Lundell T."/>
            <person name="Martin R."/>
            <person name="McLaughlin D.J."/>
            <person name="Morgenstern I."/>
            <person name="Morin E."/>
            <person name="Murat C."/>
            <person name="Nagy L.G."/>
            <person name="Nolan M."/>
            <person name="Ohm R.A."/>
            <person name="Patyshakuliyeva A."/>
            <person name="Rokas A."/>
            <person name="Ruiz-Duenas F.J."/>
            <person name="Sabat G."/>
            <person name="Salamov A."/>
            <person name="Samejima M."/>
            <person name="Schmutz J."/>
            <person name="Slot J.C."/>
            <person name="St John F."/>
            <person name="Stenlid J."/>
            <person name="Sun H."/>
            <person name="Sun S."/>
            <person name="Syed K."/>
            <person name="Tsang A."/>
            <person name="Wiebenga A."/>
            <person name="Young D."/>
            <person name="Pisabarro A."/>
            <person name="Eastwood D.C."/>
            <person name="Martin F."/>
            <person name="Cullen D."/>
            <person name="Grigoriev I.V."/>
            <person name="Hibbett D.S."/>
        </authorList>
    </citation>
    <scope>NUCLEOTIDE SEQUENCE [LARGE SCALE GENOMIC DNA]</scope>
    <source>
        <strain evidence="2 3">MD-104</strain>
    </source>
</reference>
<sequence>MGASKPKPCWTKKTVSTAAAEQNVAVASGSSVGSTSIQQPILPILPTEDAPPALPTEDTLPTSSAQDVPPAQVAPPTEDTLSTPPTENALPTPAQATPAQPTPIMDPAEVSPLTTLPRSCNGSPSPLTGDKRKGHPVKASPSNPDKHCCRDKTEAQLPDVIEDEEEPQSKGKGKGKGKGLKALLPLPTEKRNTRLFGHK</sequence>
<feature type="compositionally biased region" description="Low complexity" evidence="1">
    <location>
        <begin position="25"/>
        <end position="34"/>
    </location>
</feature>
<evidence type="ECO:0000256" key="1">
    <source>
        <dbReference type="SAM" id="MobiDB-lite"/>
    </source>
</evidence>
<feature type="compositionally biased region" description="Polar residues" evidence="1">
    <location>
        <begin position="112"/>
        <end position="126"/>
    </location>
</feature>
<proteinExistence type="predicted"/>